<reference evidence="16 17" key="1">
    <citation type="journal article" date="2007" name="Science">
        <title>The Chlamydomonas genome reveals the evolution of key animal and plant functions.</title>
        <authorList>
            <person name="Merchant S.S."/>
            <person name="Prochnik S.E."/>
            <person name="Vallon O."/>
            <person name="Harris E.H."/>
            <person name="Karpowicz S.J."/>
            <person name="Witman G.B."/>
            <person name="Terry A."/>
            <person name="Salamov A."/>
            <person name="Fritz-Laylin L.K."/>
            <person name="Marechal-Drouard L."/>
            <person name="Marshall W.F."/>
            <person name="Qu L.H."/>
            <person name="Nelson D.R."/>
            <person name="Sanderfoot A.A."/>
            <person name="Spalding M.H."/>
            <person name="Kapitonov V.V."/>
            <person name="Ren Q."/>
            <person name="Ferris P."/>
            <person name="Lindquist E."/>
            <person name="Shapiro H."/>
            <person name="Lucas S.M."/>
            <person name="Grimwood J."/>
            <person name="Schmutz J."/>
            <person name="Cardol P."/>
            <person name="Cerutti H."/>
            <person name="Chanfreau G."/>
            <person name="Chen C.L."/>
            <person name="Cognat V."/>
            <person name="Croft M.T."/>
            <person name="Dent R."/>
            <person name="Dutcher S."/>
            <person name="Fernandez E."/>
            <person name="Fukuzawa H."/>
            <person name="Gonzalez-Ballester D."/>
            <person name="Gonzalez-Halphen D."/>
            <person name="Hallmann A."/>
            <person name="Hanikenne M."/>
            <person name="Hippler M."/>
            <person name="Inwood W."/>
            <person name="Jabbari K."/>
            <person name="Kalanon M."/>
            <person name="Kuras R."/>
            <person name="Lefebvre P.A."/>
            <person name="Lemaire S.D."/>
            <person name="Lobanov A.V."/>
            <person name="Lohr M."/>
            <person name="Manuell A."/>
            <person name="Meier I."/>
            <person name="Mets L."/>
            <person name="Mittag M."/>
            <person name="Mittelmeier T."/>
            <person name="Moroney J.V."/>
            <person name="Moseley J."/>
            <person name="Napoli C."/>
            <person name="Nedelcu A.M."/>
            <person name="Niyogi K."/>
            <person name="Novoselov S.V."/>
            <person name="Paulsen I.T."/>
            <person name="Pazour G."/>
            <person name="Purton S."/>
            <person name="Ral J.P."/>
            <person name="Riano-Pachon D.M."/>
            <person name="Riekhof W."/>
            <person name="Rymarquis L."/>
            <person name="Schroda M."/>
            <person name="Stern D."/>
            <person name="Umen J."/>
            <person name="Willows R."/>
            <person name="Wilson N."/>
            <person name="Zimmer S.L."/>
            <person name="Allmer J."/>
            <person name="Balk J."/>
            <person name="Bisova K."/>
            <person name="Chen C.J."/>
            <person name="Elias M."/>
            <person name="Gendler K."/>
            <person name="Hauser C."/>
            <person name="Lamb M.R."/>
            <person name="Ledford H."/>
            <person name="Long J.C."/>
            <person name="Minagawa J."/>
            <person name="Page M.D."/>
            <person name="Pan J."/>
            <person name="Pootakham W."/>
            <person name="Roje S."/>
            <person name="Rose A."/>
            <person name="Stahlberg E."/>
            <person name="Terauchi A.M."/>
            <person name="Yang P."/>
            <person name="Ball S."/>
            <person name="Bowler C."/>
            <person name="Dieckmann C.L."/>
            <person name="Gladyshev V.N."/>
            <person name="Green P."/>
            <person name="Jorgensen R."/>
            <person name="Mayfield S."/>
            <person name="Mueller-Roeber B."/>
            <person name="Rajamani S."/>
            <person name="Sayre R.T."/>
            <person name="Brokstein P."/>
            <person name="Dubchak I."/>
            <person name="Goodstein D."/>
            <person name="Hornick L."/>
            <person name="Huang Y.W."/>
            <person name="Jhaveri J."/>
            <person name="Luo Y."/>
            <person name="Martinez D."/>
            <person name="Ngau W.C."/>
            <person name="Otillar B."/>
            <person name="Poliakov A."/>
            <person name="Porter A."/>
            <person name="Szajkowski L."/>
            <person name="Werner G."/>
            <person name="Zhou K."/>
            <person name="Grigoriev I.V."/>
            <person name="Rokhsar D.S."/>
            <person name="Grossman A.R."/>
        </authorList>
    </citation>
    <scope>NUCLEOTIDE SEQUENCE [LARGE SCALE GENOMIC DNA]</scope>
    <source>
        <strain evidence="17">CC-503</strain>
    </source>
</reference>
<dbReference type="PROSITE" id="PS00972">
    <property type="entry name" value="USP_1"/>
    <property type="match status" value="1"/>
</dbReference>
<dbReference type="GeneID" id="5722235"/>
<dbReference type="KEGG" id="cre:CHLRE_06g248950v5"/>
<dbReference type="SUPFAM" id="SSF144232">
    <property type="entry name" value="HIT/MYND zinc finger-like"/>
    <property type="match status" value="1"/>
</dbReference>
<dbReference type="PROSITE" id="PS50235">
    <property type="entry name" value="USP_3"/>
    <property type="match status" value="1"/>
</dbReference>
<evidence type="ECO:0000259" key="14">
    <source>
        <dbReference type="PROSITE" id="PS50235"/>
    </source>
</evidence>
<keyword evidence="6 11" id="KW-0863">Zinc-finger</keyword>
<dbReference type="InterPro" id="IPR050164">
    <property type="entry name" value="Peptidase_C19"/>
</dbReference>
<dbReference type="AlphaFoldDB" id="A0A2K3DLT5"/>
<dbReference type="InterPro" id="IPR001394">
    <property type="entry name" value="Peptidase_C19_UCH"/>
</dbReference>
<feature type="region of interest" description="Disordered" evidence="12">
    <location>
        <begin position="843"/>
        <end position="867"/>
    </location>
</feature>
<keyword evidence="7" id="KW-0833">Ubl conjugation pathway</keyword>
<evidence type="ECO:0000256" key="1">
    <source>
        <dbReference type="ARBA" id="ARBA00000707"/>
    </source>
</evidence>
<evidence type="ECO:0000256" key="7">
    <source>
        <dbReference type="ARBA" id="ARBA00022786"/>
    </source>
</evidence>
<dbReference type="GO" id="GO:0016579">
    <property type="term" value="P:protein deubiquitination"/>
    <property type="evidence" value="ECO:0007669"/>
    <property type="project" value="InterPro"/>
</dbReference>
<evidence type="ECO:0000313" key="16">
    <source>
        <dbReference type="EMBL" id="PNW81495.1"/>
    </source>
</evidence>
<dbReference type="Proteomes" id="UP000006906">
    <property type="component" value="Chromosome 6"/>
</dbReference>
<feature type="domain" description="MYND-type" evidence="15">
    <location>
        <begin position="92"/>
        <end position="130"/>
    </location>
</feature>
<comment type="catalytic activity">
    <reaction evidence="1">
        <text>Thiol-dependent hydrolysis of ester, thioester, amide, peptide and isopeptide bonds formed by the C-terminal Gly of ubiquitin (a 76-residue protein attached to proteins as an intracellular targeting signal).</text>
        <dbReference type="EC" id="3.4.19.12"/>
    </reaction>
</comment>
<dbReference type="GO" id="GO:0005634">
    <property type="term" value="C:nucleus"/>
    <property type="evidence" value="ECO:0000318"/>
    <property type="project" value="GO_Central"/>
</dbReference>
<evidence type="ECO:0000259" key="15">
    <source>
        <dbReference type="PROSITE" id="PS50865"/>
    </source>
</evidence>
<dbReference type="InterPro" id="IPR002893">
    <property type="entry name" value="Znf_MYND"/>
</dbReference>
<dbReference type="SUPFAM" id="SSF54001">
    <property type="entry name" value="Cysteine proteinases"/>
    <property type="match status" value="1"/>
</dbReference>
<feature type="chain" id="PRO_5014332917" description="ubiquitinyl hydrolase 1" evidence="13">
    <location>
        <begin position="22"/>
        <end position="955"/>
    </location>
</feature>
<sequence length="955" mass="99571">MLALLGLLVACALAVAWLVYAIIREDHTMMEGGNAWAWSGRGAALAQNYWQAINDRRATEEELDEAAAAAAAAAGGGAGSGVAAPLSAQLSCLGCGKSKGDFKTCGKCKLAAYCSRECQQKHWQRHKPQCHLLVEAEHERQTKGARKPAPPTPDPPLTLGKELIFSRDGYASLLEAHVTNRAGYHRAMQLQEQSRQADKGTTNGGSGTAIGSDDDETVDSESAGGPQDTNSAANRGAGGDHVAATAAVASASPASEGTGSNSAEDVGVSKDNGPAGPIQAPDGSWRWEWSQPPSADLLTPRRPTGIFNTGNSCYAASAIQALLATPALGEWLRSRSHCTCCPAPDDKEDAPAVSKGAVSSWCPACELSELAAEAAASAAAAAAAAGARSRGHSSPLSPQPVNAGRLTKQVARLGRTLRPGRQEDAHELLVKLLEALAEVQVAGAGGRTVMREKARAAARAVAAAAAATAANGEDSAPEPPQPVWRGDETSLVHHCLGGYLRRATICSCCGHVSQSHEAVLSLEVHLSTRVYNVEAGLQAYFEDEVLDEGNEYRCERCRQLVCATRRVRLEAAPNVLVIALKRFTAGGGRAAKNNKPVALKLRLDLAPHMAPEPLDDGPVTYRLYAVVQHTGLVAPGAFGGAVSGSAAASGTLNMGHYVAVVRGGDGAWYCCDDDEVTQVRESDVAAITDAYLLFYERESPRLPPQPQPSAPNDEPGASGSNGGGEALEDADKYQELAAPASDSWEVLLSPVSAAAPGWHDWLAPDAGAPAASVAETAGAGKLRSGSKAKGHKKQAGGGSEATEGSSASSQRAVVCPRFALLPPRRQGDSTWQLQVEMPGVRSRDVKLAVTSPPAQQQTSQQAGGAEGAGEGAASLVLDQVRLRIWAAGWYNLDLVLQLRRQSVQATASDRWEVVVCPATEGSSDEGATAGATGLEVLQPVWNNSRKVLKVPLRLH</sequence>
<dbReference type="EMBL" id="CM008967">
    <property type="protein sequence ID" value="PNW81495.1"/>
    <property type="molecule type" value="Genomic_DNA"/>
</dbReference>
<dbReference type="PROSITE" id="PS50865">
    <property type="entry name" value="ZF_MYND_2"/>
    <property type="match status" value="1"/>
</dbReference>
<dbReference type="PANTHER" id="PTHR24006">
    <property type="entry name" value="UBIQUITIN CARBOXYL-TERMINAL HYDROLASE"/>
    <property type="match status" value="1"/>
</dbReference>
<evidence type="ECO:0000256" key="5">
    <source>
        <dbReference type="ARBA" id="ARBA00022723"/>
    </source>
</evidence>
<dbReference type="FunCoup" id="A0A2K3DLT5">
    <property type="interactions" value="1479"/>
</dbReference>
<evidence type="ECO:0000256" key="8">
    <source>
        <dbReference type="ARBA" id="ARBA00022801"/>
    </source>
</evidence>
<keyword evidence="5" id="KW-0479">Metal-binding</keyword>
<keyword evidence="9" id="KW-0788">Thiol protease</keyword>
<evidence type="ECO:0000256" key="10">
    <source>
        <dbReference type="ARBA" id="ARBA00022833"/>
    </source>
</evidence>
<dbReference type="PROSITE" id="PS01360">
    <property type="entry name" value="ZF_MYND_1"/>
    <property type="match status" value="1"/>
</dbReference>
<dbReference type="OrthoDB" id="420187at2759"/>
<name>A0A2K3DLT5_CHLRE</name>
<dbReference type="Gene3D" id="3.90.70.10">
    <property type="entry name" value="Cysteine proteinases"/>
    <property type="match status" value="1"/>
</dbReference>
<keyword evidence="4" id="KW-0645">Protease</keyword>
<dbReference type="ExpressionAtlas" id="A0A2K3DLT5">
    <property type="expression patterns" value="baseline"/>
</dbReference>
<evidence type="ECO:0000256" key="4">
    <source>
        <dbReference type="ARBA" id="ARBA00022670"/>
    </source>
</evidence>
<evidence type="ECO:0000256" key="9">
    <source>
        <dbReference type="ARBA" id="ARBA00022807"/>
    </source>
</evidence>
<keyword evidence="8" id="KW-0378">Hydrolase</keyword>
<dbReference type="EC" id="3.4.19.12" evidence="3"/>
<dbReference type="InterPro" id="IPR038765">
    <property type="entry name" value="Papain-like_cys_pep_sf"/>
</dbReference>
<feature type="compositionally biased region" description="Low complexity" evidence="12">
    <location>
        <begin position="850"/>
        <end position="863"/>
    </location>
</feature>
<gene>
    <name evidence="16" type="ORF">CHLRE_06g248950v5</name>
</gene>
<evidence type="ECO:0000256" key="6">
    <source>
        <dbReference type="ARBA" id="ARBA00022771"/>
    </source>
</evidence>
<dbReference type="GO" id="GO:0008270">
    <property type="term" value="F:zinc ion binding"/>
    <property type="evidence" value="ECO:0007669"/>
    <property type="project" value="UniProtKB-KW"/>
</dbReference>
<dbReference type="Pfam" id="PF01753">
    <property type="entry name" value="zf-MYND"/>
    <property type="match status" value="1"/>
</dbReference>
<feature type="region of interest" description="Disordered" evidence="12">
    <location>
        <begin position="699"/>
        <end position="727"/>
    </location>
</feature>
<dbReference type="GO" id="GO:0004843">
    <property type="term" value="F:cysteine-type deubiquitinase activity"/>
    <property type="evidence" value="ECO:0000318"/>
    <property type="project" value="GO_Central"/>
</dbReference>
<evidence type="ECO:0000256" key="13">
    <source>
        <dbReference type="SAM" id="SignalP"/>
    </source>
</evidence>
<dbReference type="GO" id="GO:0006508">
    <property type="term" value="P:proteolysis"/>
    <property type="evidence" value="ECO:0007669"/>
    <property type="project" value="UniProtKB-KW"/>
</dbReference>
<feature type="compositionally biased region" description="Basic residues" evidence="12">
    <location>
        <begin position="784"/>
        <end position="794"/>
    </location>
</feature>
<keyword evidence="17" id="KW-1185">Reference proteome</keyword>
<feature type="compositionally biased region" description="Low complexity" evidence="12">
    <location>
        <begin position="243"/>
        <end position="255"/>
    </location>
</feature>
<feature type="region of interest" description="Disordered" evidence="12">
    <location>
        <begin position="774"/>
        <end position="808"/>
    </location>
</feature>
<organism evidence="16 17">
    <name type="scientific">Chlamydomonas reinhardtii</name>
    <name type="common">Chlamydomonas smithii</name>
    <dbReference type="NCBI Taxonomy" id="3055"/>
    <lineage>
        <taxon>Eukaryota</taxon>
        <taxon>Viridiplantae</taxon>
        <taxon>Chlorophyta</taxon>
        <taxon>core chlorophytes</taxon>
        <taxon>Chlorophyceae</taxon>
        <taxon>CS clade</taxon>
        <taxon>Chlamydomonadales</taxon>
        <taxon>Chlamydomonadaceae</taxon>
        <taxon>Chlamydomonas</taxon>
    </lineage>
</organism>
<evidence type="ECO:0000256" key="12">
    <source>
        <dbReference type="SAM" id="MobiDB-lite"/>
    </source>
</evidence>
<keyword evidence="13" id="KW-0732">Signal</keyword>
<dbReference type="RefSeq" id="XP_042923268.1">
    <property type="nucleotide sequence ID" value="XM_043062562.1"/>
</dbReference>
<protein>
    <recommendedName>
        <fullName evidence="3">ubiquitinyl hydrolase 1</fullName>
        <ecNumber evidence="3">3.4.19.12</ecNumber>
    </recommendedName>
</protein>
<evidence type="ECO:0000256" key="2">
    <source>
        <dbReference type="ARBA" id="ARBA00009085"/>
    </source>
</evidence>
<evidence type="ECO:0000313" key="17">
    <source>
        <dbReference type="Proteomes" id="UP000006906"/>
    </source>
</evidence>
<dbReference type="Pfam" id="PF00443">
    <property type="entry name" value="UCH"/>
    <property type="match status" value="1"/>
</dbReference>
<feature type="signal peptide" evidence="13">
    <location>
        <begin position="1"/>
        <end position="21"/>
    </location>
</feature>
<feature type="region of interest" description="Disordered" evidence="12">
    <location>
        <begin position="190"/>
        <end position="300"/>
    </location>
</feature>
<feature type="region of interest" description="Disordered" evidence="12">
    <location>
        <begin position="138"/>
        <end position="160"/>
    </location>
</feature>
<dbReference type="InterPro" id="IPR028889">
    <property type="entry name" value="USP"/>
</dbReference>
<dbReference type="Gene3D" id="6.10.140.2220">
    <property type="match status" value="1"/>
</dbReference>
<evidence type="ECO:0000256" key="3">
    <source>
        <dbReference type="ARBA" id="ARBA00012759"/>
    </source>
</evidence>
<dbReference type="InParanoid" id="A0A2K3DLT5"/>
<dbReference type="Gramene" id="PNW81495">
    <property type="protein sequence ID" value="PNW81495"/>
    <property type="gene ID" value="CHLRE_06g248950v5"/>
</dbReference>
<feature type="domain" description="USP" evidence="14">
    <location>
        <begin position="304"/>
        <end position="698"/>
    </location>
</feature>
<proteinExistence type="inferred from homology"/>
<dbReference type="GO" id="GO:0031647">
    <property type="term" value="P:regulation of protein stability"/>
    <property type="evidence" value="ECO:0000318"/>
    <property type="project" value="GO_Central"/>
</dbReference>
<dbReference type="GO" id="GO:0005829">
    <property type="term" value="C:cytosol"/>
    <property type="evidence" value="ECO:0000318"/>
    <property type="project" value="GO_Central"/>
</dbReference>
<accession>A0A2K3DLT5</accession>
<evidence type="ECO:0000256" key="11">
    <source>
        <dbReference type="PROSITE-ProRule" id="PRU00134"/>
    </source>
</evidence>
<comment type="similarity">
    <text evidence="2">Belongs to the peptidase C19 family.</text>
</comment>
<dbReference type="InterPro" id="IPR018200">
    <property type="entry name" value="USP_CS"/>
</dbReference>
<dbReference type="PANTHER" id="PTHR24006:SF758">
    <property type="entry name" value="UBIQUITIN CARBOXYL-TERMINAL HYDROLASE 36"/>
    <property type="match status" value="1"/>
</dbReference>
<keyword evidence="10" id="KW-0862">Zinc</keyword>